<accession>A0A2A9E2U3</accession>
<dbReference type="InterPro" id="IPR038136">
    <property type="entry name" value="CofD-like_dom_sf"/>
</dbReference>
<dbReference type="InterPro" id="IPR010119">
    <property type="entry name" value="Gluconeogen_factor"/>
</dbReference>
<dbReference type="CDD" id="cd07187">
    <property type="entry name" value="YvcK_like"/>
    <property type="match status" value="1"/>
</dbReference>
<dbReference type="HAMAP" id="MF_00973">
    <property type="entry name" value="Gluconeogen_factor"/>
    <property type="match status" value="1"/>
</dbReference>
<dbReference type="RefSeq" id="WP_098454496.1">
    <property type="nucleotide sequence ID" value="NZ_PDJG01000001.1"/>
</dbReference>
<dbReference type="Gene3D" id="3.40.50.10680">
    <property type="entry name" value="CofD-like domains"/>
    <property type="match status" value="1"/>
</dbReference>
<gene>
    <name evidence="3" type="ORF">ATL42_1131</name>
</gene>
<dbReference type="InterPro" id="IPR002882">
    <property type="entry name" value="CofD"/>
</dbReference>
<dbReference type="GO" id="GO:0043743">
    <property type="term" value="F:LPPG:FO 2-phospho-L-lactate transferase activity"/>
    <property type="evidence" value="ECO:0007669"/>
    <property type="project" value="InterPro"/>
</dbReference>
<sequence length="323" mass="34327">MSVYPIGSPAVVALGGGHGLSASLSALRLMTDRLTAIVTVADDGGSSGRLREELGVLPPGDLRMALSALCDDSEWGRTWRDLLQHRFTSAGDLNQHAVGNLLIVALWELLDDSVKGLDWVGKLLGARGRVLPMASVPLSLEAEVAIGGEVVTVVGQSQVASTAGRVENIRLSPANPPACPEAVDAIMAADWIVLGPGSWFSSVMPHLLVPDLAKALHETKGRRCLTLNLSSETDETLGMTTIEHLRALYRHAPDLRIDAVVADPSAVEDPDLLVKEVDHIGAVLLMRQVGRGDGTPIHDPLRLAAAYRDVFDDFLGDVGTISR</sequence>
<dbReference type="Proteomes" id="UP000225548">
    <property type="component" value="Unassembled WGS sequence"/>
</dbReference>
<dbReference type="NCBIfam" id="TIGR01826">
    <property type="entry name" value="CofD_related"/>
    <property type="match status" value="1"/>
</dbReference>
<dbReference type="GO" id="GO:0008360">
    <property type="term" value="P:regulation of cell shape"/>
    <property type="evidence" value="ECO:0007669"/>
    <property type="project" value="UniProtKB-UniRule"/>
</dbReference>
<dbReference type="PANTHER" id="PTHR30135">
    <property type="entry name" value="UNCHARACTERIZED PROTEIN YVCK-RELATED"/>
    <property type="match status" value="1"/>
</dbReference>
<dbReference type="GO" id="GO:0005737">
    <property type="term" value="C:cytoplasm"/>
    <property type="evidence" value="ECO:0007669"/>
    <property type="project" value="UniProtKB-SubCell"/>
</dbReference>
<dbReference type="Pfam" id="PF01933">
    <property type="entry name" value="CofD"/>
    <property type="match status" value="1"/>
</dbReference>
<evidence type="ECO:0000313" key="3">
    <source>
        <dbReference type="EMBL" id="PFG33268.1"/>
    </source>
</evidence>
<dbReference type="OrthoDB" id="9783842at2"/>
<keyword evidence="1 2" id="KW-0963">Cytoplasm</keyword>
<comment type="caution">
    <text evidence="3">The sequence shown here is derived from an EMBL/GenBank/DDBJ whole genome shotgun (WGS) entry which is preliminary data.</text>
</comment>
<proteinExistence type="inferred from homology"/>
<dbReference type="EMBL" id="PDJG01000001">
    <property type="protein sequence ID" value="PFG33268.1"/>
    <property type="molecule type" value="Genomic_DNA"/>
</dbReference>
<protein>
    <recommendedName>
        <fullName evidence="2">Putative gluconeogenesis factor</fullName>
    </recommendedName>
</protein>
<reference evidence="3 4" key="1">
    <citation type="submission" date="2017-10" db="EMBL/GenBank/DDBJ databases">
        <title>Sequencing the genomes of 1000 actinobacteria strains.</title>
        <authorList>
            <person name="Klenk H.-P."/>
        </authorList>
    </citation>
    <scope>NUCLEOTIDE SEQUENCE [LARGE SCALE GENOMIC DNA]</scope>
    <source>
        <strain evidence="3 4">DSM 18966</strain>
    </source>
</reference>
<evidence type="ECO:0000256" key="1">
    <source>
        <dbReference type="ARBA" id="ARBA00022490"/>
    </source>
</evidence>
<evidence type="ECO:0000256" key="2">
    <source>
        <dbReference type="HAMAP-Rule" id="MF_00973"/>
    </source>
</evidence>
<name>A0A2A9E2U3_9MICO</name>
<organism evidence="3 4">
    <name type="scientific">Sanguibacter antarcticus</name>
    <dbReference type="NCBI Taxonomy" id="372484"/>
    <lineage>
        <taxon>Bacteria</taxon>
        <taxon>Bacillati</taxon>
        <taxon>Actinomycetota</taxon>
        <taxon>Actinomycetes</taxon>
        <taxon>Micrococcales</taxon>
        <taxon>Sanguibacteraceae</taxon>
        <taxon>Sanguibacter</taxon>
    </lineage>
</organism>
<comment type="similarity">
    <text evidence="2">Belongs to the gluconeogenesis factor family.</text>
</comment>
<comment type="subcellular location">
    <subcellularLocation>
        <location evidence="2">Cytoplasm</location>
    </subcellularLocation>
</comment>
<evidence type="ECO:0000313" key="4">
    <source>
        <dbReference type="Proteomes" id="UP000225548"/>
    </source>
</evidence>
<dbReference type="AlphaFoldDB" id="A0A2A9E2U3"/>
<keyword evidence="4" id="KW-1185">Reference proteome</keyword>
<comment type="function">
    <text evidence="2">Required for morphogenesis under gluconeogenic growth conditions.</text>
</comment>
<dbReference type="SUPFAM" id="SSF142338">
    <property type="entry name" value="CofD-like"/>
    <property type="match status" value="1"/>
</dbReference>
<dbReference type="PANTHER" id="PTHR30135:SF3">
    <property type="entry name" value="GLUCONEOGENESIS FACTOR-RELATED"/>
    <property type="match status" value="1"/>
</dbReference>